<dbReference type="GO" id="GO:0032259">
    <property type="term" value="P:methylation"/>
    <property type="evidence" value="ECO:0007669"/>
    <property type="project" value="UniProtKB-KW"/>
</dbReference>
<dbReference type="SUPFAM" id="SSF53335">
    <property type="entry name" value="S-adenosyl-L-methionine-dependent methyltransferases"/>
    <property type="match status" value="1"/>
</dbReference>
<proteinExistence type="predicted"/>
<dbReference type="GO" id="GO:0008757">
    <property type="term" value="F:S-adenosylmethionine-dependent methyltransferase activity"/>
    <property type="evidence" value="ECO:0007669"/>
    <property type="project" value="InterPro"/>
</dbReference>
<feature type="domain" description="Methyltransferase type 11" evidence="1">
    <location>
        <begin position="49"/>
        <end position="140"/>
    </location>
</feature>
<dbReference type="PANTHER" id="PTHR43591:SF24">
    <property type="entry name" value="2-METHOXY-6-POLYPRENYL-1,4-BENZOQUINOL METHYLASE, MITOCHONDRIAL"/>
    <property type="match status" value="1"/>
</dbReference>
<gene>
    <name evidence="2" type="ORF">PhaeoP97_01746</name>
</gene>
<organism evidence="2 3">
    <name type="scientific">Phaeobacter porticola</name>
    <dbReference type="NCBI Taxonomy" id="1844006"/>
    <lineage>
        <taxon>Bacteria</taxon>
        <taxon>Pseudomonadati</taxon>
        <taxon>Pseudomonadota</taxon>
        <taxon>Alphaproteobacteria</taxon>
        <taxon>Rhodobacterales</taxon>
        <taxon>Roseobacteraceae</taxon>
        <taxon>Phaeobacter</taxon>
    </lineage>
</organism>
<reference evidence="3" key="1">
    <citation type="submission" date="2016-07" db="EMBL/GenBank/DDBJ databases">
        <title>Phaeobacter portensis sp. nov., a tropodithietic acid producing bacterium isolated from a German harbor.</title>
        <authorList>
            <person name="Freese H.M."/>
            <person name="Bunk B."/>
            <person name="Breider S."/>
            <person name="Brinkhoff T."/>
        </authorList>
    </citation>
    <scope>NUCLEOTIDE SEQUENCE [LARGE SCALE GENOMIC DNA]</scope>
    <source>
        <strain evidence="3">P97</strain>
    </source>
</reference>
<keyword evidence="3" id="KW-1185">Reference proteome</keyword>
<accession>A0A1L3I547</accession>
<dbReference type="KEGG" id="php:PhaeoP97_01746"/>
<keyword evidence="2" id="KW-0808">Transferase</keyword>
<sequence>MDYALFRESEREGWSERASIYQNATARATLQTIPTLLAHAQLFPGARVLDAGCGPGYVAACASLLGAEVKGIDFSQGMIDAAKARFPHLEFALADVEEVPEPDQCFDMVLSNIVLFHVTDPARAIREAHRLLKPGGRFVFSQWLGPDLSECYQLLFEVLGRHADMTRADPAPNAYVLSDKDQVKEMMQSAGLGSVRSETVENILHAPGQSFFDFFMRFGVRVPLILQRQDADVQVAIRTEIDELALKYFNEGKYQIPMPSIVFSGTAT</sequence>
<protein>
    <submittedName>
        <fullName evidence="2">Methylase involved in ubiquinone/menaquinone biosynthesis</fullName>
    </submittedName>
</protein>
<dbReference type="Pfam" id="PF08241">
    <property type="entry name" value="Methyltransf_11"/>
    <property type="match status" value="1"/>
</dbReference>
<name>A0A1L3I547_9RHOB</name>
<dbReference type="RefSeq" id="WP_072504734.1">
    <property type="nucleotide sequence ID" value="NZ_CP016364.1"/>
</dbReference>
<dbReference type="EMBL" id="CP016364">
    <property type="protein sequence ID" value="APG47161.1"/>
    <property type="molecule type" value="Genomic_DNA"/>
</dbReference>
<dbReference type="InterPro" id="IPR013216">
    <property type="entry name" value="Methyltransf_11"/>
</dbReference>
<dbReference type="Gene3D" id="3.40.50.150">
    <property type="entry name" value="Vaccinia Virus protein VP39"/>
    <property type="match status" value="1"/>
</dbReference>
<evidence type="ECO:0000313" key="3">
    <source>
        <dbReference type="Proteomes" id="UP000183859"/>
    </source>
</evidence>
<dbReference type="PANTHER" id="PTHR43591">
    <property type="entry name" value="METHYLTRANSFERASE"/>
    <property type="match status" value="1"/>
</dbReference>
<dbReference type="STRING" id="1844006.PhaeoP97_01746"/>
<keyword evidence="2" id="KW-0489">Methyltransferase</keyword>
<dbReference type="Proteomes" id="UP000183859">
    <property type="component" value="Chromosome"/>
</dbReference>
<evidence type="ECO:0000259" key="1">
    <source>
        <dbReference type="Pfam" id="PF08241"/>
    </source>
</evidence>
<evidence type="ECO:0000313" key="2">
    <source>
        <dbReference type="EMBL" id="APG47161.1"/>
    </source>
</evidence>
<keyword evidence="2" id="KW-0830">Ubiquinone</keyword>
<dbReference type="OrthoDB" id="9765084at2"/>
<dbReference type="AlphaFoldDB" id="A0A1L3I547"/>
<dbReference type="InterPro" id="IPR029063">
    <property type="entry name" value="SAM-dependent_MTases_sf"/>
</dbReference>
<dbReference type="CDD" id="cd02440">
    <property type="entry name" value="AdoMet_MTases"/>
    <property type="match status" value="1"/>
</dbReference>